<dbReference type="GO" id="GO:0042274">
    <property type="term" value="P:ribosomal small subunit biogenesis"/>
    <property type="evidence" value="ECO:0007669"/>
    <property type="project" value="UniProtKB-UniRule"/>
</dbReference>
<evidence type="ECO:0000313" key="14">
    <source>
        <dbReference type="Proteomes" id="UP000287872"/>
    </source>
</evidence>
<proteinExistence type="inferred from homology"/>
<accession>A0A401UU12</accession>
<comment type="subcellular location">
    <subcellularLocation>
        <location evidence="10">Cytoplasm</location>
    </subcellularLocation>
</comment>
<evidence type="ECO:0000256" key="8">
    <source>
        <dbReference type="ARBA" id="ARBA00022884"/>
    </source>
</evidence>
<reference evidence="13 14" key="1">
    <citation type="submission" date="2018-11" db="EMBL/GenBank/DDBJ databases">
        <title>Genome sequencing and assembly of Clostridium tagluense strain A121.</title>
        <authorList>
            <person name="Murakami T."/>
            <person name="Segawa T."/>
            <person name="Shcherbakova V.A."/>
            <person name="Mori H."/>
            <person name="Yoshimura Y."/>
        </authorList>
    </citation>
    <scope>NUCLEOTIDE SEQUENCE [LARGE SCALE GENOMIC DNA]</scope>
    <source>
        <strain evidence="13 14">A121</strain>
    </source>
</reference>
<dbReference type="AlphaFoldDB" id="A0A401UU12"/>
<dbReference type="GO" id="GO:0019843">
    <property type="term" value="F:rRNA binding"/>
    <property type="evidence" value="ECO:0007669"/>
    <property type="project" value="UniProtKB-KW"/>
</dbReference>
<feature type="binding site" evidence="10">
    <location>
        <position position="300"/>
    </location>
    <ligand>
        <name>Zn(2+)</name>
        <dbReference type="ChEBI" id="CHEBI:29105"/>
    </ligand>
</feature>
<dbReference type="EMBL" id="BHYK01000051">
    <property type="protein sequence ID" value="GCD13027.1"/>
    <property type="molecule type" value="Genomic_DNA"/>
</dbReference>
<dbReference type="EC" id="3.6.1.-" evidence="10"/>
<evidence type="ECO:0000256" key="7">
    <source>
        <dbReference type="ARBA" id="ARBA00022833"/>
    </source>
</evidence>
<comment type="cofactor">
    <cofactor evidence="10">
        <name>Zn(2+)</name>
        <dbReference type="ChEBI" id="CHEBI:29105"/>
    </cofactor>
    <text evidence="10">Binds 1 zinc ion per subunit.</text>
</comment>
<keyword evidence="2 10" id="KW-0690">Ribosome biogenesis</keyword>
<evidence type="ECO:0000256" key="9">
    <source>
        <dbReference type="ARBA" id="ARBA00023134"/>
    </source>
</evidence>
<dbReference type="SUPFAM" id="SSF52540">
    <property type="entry name" value="P-loop containing nucleoside triphosphate hydrolases"/>
    <property type="match status" value="1"/>
</dbReference>
<comment type="caution">
    <text evidence="13">The sequence shown here is derived from an EMBL/GenBank/DDBJ whole genome shotgun (WGS) entry which is preliminary data.</text>
</comment>
<dbReference type="InterPro" id="IPR027417">
    <property type="entry name" value="P-loop_NTPase"/>
</dbReference>
<keyword evidence="6 10" id="KW-0378">Hydrolase</keyword>
<evidence type="ECO:0000256" key="5">
    <source>
        <dbReference type="ARBA" id="ARBA00022741"/>
    </source>
</evidence>
<gene>
    <name evidence="10" type="primary">rsgA</name>
    <name evidence="13" type="ORF">Ctaglu_46500</name>
</gene>
<dbReference type="PROSITE" id="PS50936">
    <property type="entry name" value="ENGC_GTPASE"/>
    <property type="match status" value="1"/>
</dbReference>
<protein>
    <recommendedName>
        <fullName evidence="10">Small ribosomal subunit biogenesis GTPase RsgA</fullName>
        <ecNumber evidence="10">3.6.1.-</ecNumber>
    </recommendedName>
</protein>
<evidence type="ECO:0000256" key="3">
    <source>
        <dbReference type="ARBA" id="ARBA00022723"/>
    </source>
</evidence>
<feature type="binding site" evidence="10">
    <location>
        <begin position="162"/>
        <end position="165"/>
    </location>
    <ligand>
        <name>GTP</name>
        <dbReference type="ChEBI" id="CHEBI:37565"/>
    </ligand>
</feature>
<dbReference type="Pfam" id="PF03193">
    <property type="entry name" value="RsgA_GTPase"/>
    <property type="match status" value="1"/>
</dbReference>
<keyword evidence="4 10" id="KW-0699">rRNA-binding</keyword>
<dbReference type="InterPro" id="IPR010914">
    <property type="entry name" value="RsgA_GTPase_dom"/>
</dbReference>
<evidence type="ECO:0000313" key="13">
    <source>
        <dbReference type="EMBL" id="GCD13027.1"/>
    </source>
</evidence>
<dbReference type="GO" id="GO:0003924">
    <property type="term" value="F:GTPase activity"/>
    <property type="evidence" value="ECO:0007669"/>
    <property type="project" value="UniProtKB-UniRule"/>
</dbReference>
<comment type="function">
    <text evidence="10">One of several proteins that assist in the late maturation steps of the functional core of the 30S ribosomal subunit. Helps release RbfA from mature subunits. May play a role in the assembly of ribosomal proteins into the subunit. Circularly permuted GTPase that catalyzes slow GTP hydrolysis, GTPase activity is stimulated by the 30S ribosomal subunit.</text>
</comment>
<dbReference type="SUPFAM" id="SSF50249">
    <property type="entry name" value="Nucleic acid-binding proteins"/>
    <property type="match status" value="1"/>
</dbReference>
<dbReference type="InterPro" id="IPR012340">
    <property type="entry name" value="NA-bd_OB-fold"/>
</dbReference>
<feature type="binding site" evidence="10">
    <location>
        <position position="295"/>
    </location>
    <ligand>
        <name>Zn(2+)</name>
        <dbReference type="ChEBI" id="CHEBI:29105"/>
    </ligand>
</feature>
<dbReference type="NCBIfam" id="TIGR00157">
    <property type="entry name" value="ribosome small subunit-dependent GTPase A"/>
    <property type="match status" value="1"/>
</dbReference>
<keyword evidence="7 10" id="KW-0862">Zinc</keyword>
<dbReference type="RefSeq" id="WP_125006193.1">
    <property type="nucleotide sequence ID" value="NZ_BHYK01000051.1"/>
</dbReference>
<dbReference type="PROSITE" id="PS51721">
    <property type="entry name" value="G_CP"/>
    <property type="match status" value="1"/>
</dbReference>
<feature type="domain" description="EngC GTPase" evidence="11">
    <location>
        <begin position="123"/>
        <end position="270"/>
    </location>
</feature>
<dbReference type="GO" id="GO:0005525">
    <property type="term" value="F:GTP binding"/>
    <property type="evidence" value="ECO:0007669"/>
    <property type="project" value="UniProtKB-UniRule"/>
</dbReference>
<dbReference type="InterPro" id="IPR004881">
    <property type="entry name" value="Ribosome_biogen_GTPase_RsgA"/>
</dbReference>
<dbReference type="Gene3D" id="1.10.40.50">
    <property type="entry name" value="Probable gtpase engc, domain 3"/>
    <property type="match status" value="1"/>
</dbReference>
<dbReference type="Proteomes" id="UP000287872">
    <property type="component" value="Unassembled WGS sequence"/>
</dbReference>
<evidence type="ECO:0000256" key="4">
    <source>
        <dbReference type="ARBA" id="ARBA00022730"/>
    </source>
</evidence>
<feature type="binding site" evidence="10">
    <location>
        <position position="302"/>
    </location>
    <ligand>
        <name>Zn(2+)</name>
        <dbReference type="ChEBI" id="CHEBI:29105"/>
    </ligand>
</feature>
<keyword evidence="3 10" id="KW-0479">Metal-binding</keyword>
<keyword evidence="5 10" id="KW-0547">Nucleotide-binding</keyword>
<evidence type="ECO:0000256" key="6">
    <source>
        <dbReference type="ARBA" id="ARBA00022801"/>
    </source>
</evidence>
<keyword evidence="8 10" id="KW-0694">RNA-binding</keyword>
<dbReference type="InterPro" id="IPR030378">
    <property type="entry name" value="G_CP_dom"/>
</dbReference>
<keyword evidence="14" id="KW-1185">Reference proteome</keyword>
<keyword evidence="1 10" id="KW-0963">Cytoplasm</keyword>
<keyword evidence="9 10" id="KW-0342">GTP-binding</keyword>
<feature type="domain" description="CP-type G" evidence="12">
    <location>
        <begin position="114"/>
        <end position="272"/>
    </location>
</feature>
<evidence type="ECO:0000259" key="11">
    <source>
        <dbReference type="PROSITE" id="PS50936"/>
    </source>
</evidence>
<comment type="subunit">
    <text evidence="10">Monomer. Associates with 30S ribosomal subunit, binds 16S rRNA.</text>
</comment>
<dbReference type="PANTHER" id="PTHR32120">
    <property type="entry name" value="SMALL RIBOSOMAL SUBUNIT BIOGENESIS GTPASE RSGA"/>
    <property type="match status" value="1"/>
</dbReference>
<dbReference type="HAMAP" id="MF_01820">
    <property type="entry name" value="GTPase_RsgA"/>
    <property type="match status" value="1"/>
</dbReference>
<comment type="similarity">
    <text evidence="10">Belongs to the TRAFAC class YlqF/YawG GTPase family. RsgA subfamily.</text>
</comment>
<name>A0A401UU12_9CLOT</name>
<dbReference type="CDD" id="cd01854">
    <property type="entry name" value="YjeQ_EngC"/>
    <property type="match status" value="1"/>
</dbReference>
<evidence type="ECO:0000256" key="2">
    <source>
        <dbReference type="ARBA" id="ARBA00022517"/>
    </source>
</evidence>
<organism evidence="13 14">
    <name type="scientific">Clostridium tagluense</name>
    <dbReference type="NCBI Taxonomy" id="360422"/>
    <lineage>
        <taxon>Bacteria</taxon>
        <taxon>Bacillati</taxon>
        <taxon>Bacillota</taxon>
        <taxon>Clostridia</taxon>
        <taxon>Eubacteriales</taxon>
        <taxon>Clostridiaceae</taxon>
        <taxon>Clostridium</taxon>
    </lineage>
</organism>
<feature type="binding site" evidence="10">
    <location>
        <begin position="214"/>
        <end position="222"/>
    </location>
    <ligand>
        <name>GTP</name>
        <dbReference type="ChEBI" id="CHEBI:37565"/>
    </ligand>
</feature>
<feature type="binding site" evidence="10">
    <location>
        <position position="308"/>
    </location>
    <ligand>
        <name>Zn(2+)</name>
        <dbReference type="ChEBI" id="CHEBI:29105"/>
    </ligand>
</feature>
<evidence type="ECO:0000256" key="1">
    <source>
        <dbReference type="ARBA" id="ARBA00022490"/>
    </source>
</evidence>
<sequence>MNLNKLGFDDFFIAHFNNYKNKGYSPARVISQQKNNYLICYENGIVNAKISGKFLYTASVKKNFPTVGDWVAIKLSGNDTQVIIHAVLPRKTAFVRKLAISGGRKIENGIIVGGSTEEQVIASNIDIVFIVSGLDENFNLQRIERYITLAYNSGAIPVIILNKMDCCNCVDEYISKVRDIAFGIEIHAVSVLKNIGMDVFNQYLLPGKTVVFLGSSGVGKSTIINYLIGEERQKTNEVSEVNNKGRHTTSSSQLIMHTTGGMLIDTPGLRELQLWGEQNALNQNFDDIISIIAQCKYRDCKHDKEPGCAIKSAFEEGRISYDRFYSYIKQAEELERLSGRIKETEIYLSKKAKLKARILSDNRRGNLQY</sequence>
<dbReference type="OrthoDB" id="9809485at2"/>
<evidence type="ECO:0000256" key="10">
    <source>
        <dbReference type="HAMAP-Rule" id="MF_01820"/>
    </source>
</evidence>
<dbReference type="GO" id="GO:0005737">
    <property type="term" value="C:cytoplasm"/>
    <property type="evidence" value="ECO:0007669"/>
    <property type="project" value="UniProtKB-SubCell"/>
</dbReference>
<evidence type="ECO:0000259" key="12">
    <source>
        <dbReference type="PROSITE" id="PS51721"/>
    </source>
</evidence>
<dbReference type="GO" id="GO:0046872">
    <property type="term" value="F:metal ion binding"/>
    <property type="evidence" value="ECO:0007669"/>
    <property type="project" value="UniProtKB-KW"/>
</dbReference>
<dbReference type="Gene3D" id="3.40.50.300">
    <property type="entry name" value="P-loop containing nucleotide triphosphate hydrolases"/>
    <property type="match status" value="1"/>
</dbReference>
<dbReference type="PANTHER" id="PTHR32120:SF10">
    <property type="entry name" value="SMALL RIBOSOMAL SUBUNIT BIOGENESIS GTPASE RSGA"/>
    <property type="match status" value="1"/>
</dbReference>